<keyword evidence="2" id="KW-0732">Signal</keyword>
<dbReference type="AlphaFoldDB" id="A0A0G0WEU0"/>
<accession>A0A0G0WEU0</accession>
<keyword evidence="1" id="KW-0472">Membrane</keyword>
<feature type="transmembrane region" description="Helical" evidence="1">
    <location>
        <begin position="492"/>
        <end position="513"/>
    </location>
</feature>
<evidence type="ECO:0000256" key="1">
    <source>
        <dbReference type="SAM" id="Phobius"/>
    </source>
</evidence>
<protein>
    <submittedName>
        <fullName evidence="3">Uncharacterized protein</fullName>
    </submittedName>
</protein>
<evidence type="ECO:0000313" key="3">
    <source>
        <dbReference type="EMBL" id="KKR82780.1"/>
    </source>
</evidence>
<name>A0A0G0WEU0_9BACT</name>
<proteinExistence type="predicted"/>
<gene>
    <name evidence="3" type="ORF">UU29_C0009G0051</name>
</gene>
<feature type="transmembrane region" description="Helical" evidence="1">
    <location>
        <begin position="450"/>
        <end position="471"/>
    </location>
</feature>
<feature type="signal peptide" evidence="2">
    <location>
        <begin position="1"/>
        <end position="28"/>
    </location>
</feature>
<dbReference type="EMBL" id="LCAB01000009">
    <property type="protein sequence ID" value="KKR82780.1"/>
    <property type="molecule type" value="Genomic_DNA"/>
</dbReference>
<feature type="chain" id="PRO_5002535090" evidence="2">
    <location>
        <begin position="29"/>
        <end position="523"/>
    </location>
</feature>
<reference evidence="3 4" key="1">
    <citation type="journal article" date="2015" name="Nature">
        <title>rRNA introns, odd ribosomes, and small enigmatic genomes across a large radiation of phyla.</title>
        <authorList>
            <person name="Brown C.T."/>
            <person name="Hug L.A."/>
            <person name="Thomas B.C."/>
            <person name="Sharon I."/>
            <person name="Castelle C.J."/>
            <person name="Singh A."/>
            <person name="Wilkins M.J."/>
            <person name="Williams K.H."/>
            <person name="Banfield J.F."/>
        </authorList>
    </citation>
    <scope>NUCLEOTIDE SEQUENCE [LARGE SCALE GENOMIC DNA]</scope>
</reference>
<sequence>MVKKGFLLLFSLLSIFVVLAIIAQSAEAATNQCNGSGILVGPVYLNTINVSDPDYYSLGGFKIAVRVEQITPTAGVEPGYFFANSTDSCGTGCIRAPAFCVSIINSQGKSLADSTNRVRVVLPSETLIDGTYFKGLLRTNTTDPGGTITLRESSEYIKTVEADLNKPSTELGEIHYSWNPPSNLISNPTLTANPTVVLVNEPKDVYLTMNLGSRLTNRYDFVIQNPSASFKGVGQIVCQAPQNRLNPQCVIRTDRSPPEWFKNISINTTTDALTGQSSTVAILVIQNANTLPEETYRPELTPVGLPQVSTSFEVTSKVSTLNDVKPVLVPSTLDTKATSNAKIEIHLENGTSDFYYAYPKPELPNPSDSQGYKIEVKDTSGNLRGVAYLKVTGTRDSPPPRNTGGDPVKCKTGDPKCTSAAGIPCTNGILTAIGCVPTDPAELVKGLMKLFAGAGGAIALLLMAFGAIQMITSQGSPEGIKAGQERFTSAALGLLFIIFSVLLLEIIGVNILGLDQFGIGFNR</sequence>
<keyword evidence="1" id="KW-0812">Transmembrane</keyword>
<keyword evidence="1" id="KW-1133">Transmembrane helix</keyword>
<comment type="caution">
    <text evidence="3">The sequence shown here is derived from an EMBL/GenBank/DDBJ whole genome shotgun (WGS) entry which is preliminary data.</text>
</comment>
<evidence type="ECO:0000256" key="2">
    <source>
        <dbReference type="SAM" id="SignalP"/>
    </source>
</evidence>
<dbReference type="Proteomes" id="UP000034601">
    <property type="component" value="Unassembled WGS sequence"/>
</dbReference>
<evidence type="ECO:0000313" key="4">
    <source>
        <dbReference type="Proteomes" id="UP000034601"/>
    </source>
</evidence>
<organism evidence="3 4">
    <name type="scientific">Candidatus Daviesbacteria bacterium GW2011_GWA2_40_9</name>
    <dbReference type="NCBI Taxonomy" id="1618424"/>
    <lineage>
        <taxon>Bacteria</taxon>
        <taxon>Candidatus Daviesiibacteriota</taxon>
    </lineage>
</organism>